<evidence type="ECO:0000256" key="3">
    <source>
        <dbReference type="ARBA" id="ARBA00022989"/>
    </source>
</evidence>
<dbReference type="InterPro" id="IPR049326">
    <property type="entry name" value="Rhodopsin_dom_fungi"/>
</dbReference>
<protein>
    <submittedName>
        <fullName evidence="9">Pth11-like integral membrane protein</fullName>
    </submittedName>
</protein>
<dbReference type="PANTHER" id="PTHR33048">
    <property type="entry name" value="PTH11-LIKE INTEGRAL MEMBRANE PROTEIN (AFU_ORTHOLOGUE AFUA_5G11245)"/>
    <property type="match status" value="1"/>
</dbReference>
<dbReference type="InterPro" id="IPR052337">
    <property type="entry name" value="SAT4-like"/>
</dbReference>
<dbReference type="Proteomes" id="UP001629113">
    <property type="component" value="Unassembled WGS sequence"/>
</dbReference>
<evidence type="ECO:0000313" key="9">
    <source>
        <dbReference type="EMBL" id="KAL3417920.1"/>
    </source>
</evidence>
<keyword evidence="4 7" id="KW-0472">Membrane</keyword>
<dbReference type="PANTHER" id="PTHR33048:SF163">
    <property type="entry name" value="INTEGRAL MEMBRANE PROTEIN (AFU_ORTHOLOGUE AFUA_8G05510)"/>
    <property type="match status" value="1"/>
</dbReference>
<feature type="transmembrane region" description="Helical" evidence="7">
    <location>
        <begin position="101"/>
        <end position="124"/>
    </location>
</feature>
<evidence type="ECO:0000256" key="1">
    <source>
        <dbReference type="ARBA" id="ARBA00004141"/>
    </source>
</evidence>
<sequence>MSNSGVFGPTPEGIDLHQNQDREIFSDVLALMVLATLFVVVRIFTRIFARTGGMAADDYLIIVGWLFTTGTAMCCLISTRYGCGRHLWVVSQSDFESIFKILYSYVYLYATGVSFTKLSILLFYRRVFGVTKAFWICLSLVVGYWVAIIIAWINVCHPIHLFWYKHTTTMEGYCFNDSKFYFGNGIANMLIDICVLAYPVPIVWKLHMPKEKKLAVIAILMLGSFVCVASIVRIVNLNDLIHATDTTWTMGPVFVWSCVEPYVGILCACLPTFAPLVRIFWNKVRGYSANHQSGAGGNKSTGSGTGNLNSNGLRSKSAQWNKLGDSNSGSKNSRLRHDDEVELTYDITSSLGTNNPRTRTSDEELNLPINGIMVKNDVQWSSSSREV</sequence>
<feature type="transmembrane region" description="Helical" evidence="7">
    <location>
        <begin position="214"/>
        <end position="234"/>
    </location>
</feature>
<comment type="caution">
    <text evidence="9">The sequence shown here is derived from an EMBL/GenBank/DDBJ whole genome shotgun (WGS) entry which is preliminary data.</text>
</comment>
<organism evidence="9 10">
    <name type="scientific">Phlyctema vagabunda</name>
    <dbReference type="NCBI Taxonomy" id="108571"/>
    <lineage>
        <taxon>Eukaryota</taxon>
        <taxon>Fungi</taxon>
        <taxon>Dikarya</taxon>
        <taxon>Ascomycota</taxon>
        <taxon>Pezizomycotina</taxon>
        <taxon>Leotiomycetes</taxon>
        <taxon>Helotiales</taxon>
        <taxon>Dermateaceae</taxon>
        <taxon>Phlyctema</taxon>
    </lineage>
</organism>
<reference evidence="9 10" key="1">
    <citation type="submission" date="2024-06" db="EMBL/GenBank/DDBJ databases">
        <title>Complete genome of Phlyctema vagabunda strain 19-DSS-EL-015.</title>
        <authorList>
            <person name="Fiorenzani C."/>
        </authorList>
    </citation>
    <scope>NUCLEOTIDE SEQUENCE [LARGE SCALE GENOMIC DNA]</scope>
    <source>
        <strain evidence="9 10">19-DSS-EL-015</strain>
    </source>
</reference>
<comment type="subcellular location">
    <subcellularLocation>
        <location evidence="1">Membrane</location>
        <topology evidence="1">Multi-pass membrane protein</topology>
    </subcellularLocation>
</comment>
<keyword evidence="10" id="KW-1185">Reference proteome</keyword>
<evidence type="ECO:0000256" key="7">
    <source>
        <dbReference type="SAM" id="Phobius"/>
    </source>
</evidence>
<evidence type="ECO:0000313" key="10">
    <source>
        <dbReference type="Proteomes" id="UP001629113"/>
    </source>
</evidence>
<evidence type="ECO:0000256" key="4">
    <source>
        <dbReference type="ARBA" id="ARBA00023136"/>
    </source>
</evidence>
<evidence type="ECO:0000256" key="5">
    <source>
        <dbReference type="ARBA" id="ARBA00038359"/>
    </source>
</evidence>
<comment type="similarity">
    <text evidence="5">Belongs to the SAT4 family.</text>
</comment>
<dbReference type="Pfam" id="PF20684">
    <property type="entry name" value="Fung_rhodopsin"/>
    <property type="match status" value="1"/>
</dbReference>
<evidence type="ECO:0000259" key="8">
    <source>
        <dbReference type="Pfam" id="PF20684"/>
    </source>
</evidence>
<feature type="transmembrane region" description="Helical" evidence="7">
    <location>
        <begin position="60"/>
        <end position="81"/>
    </location>
</feature>
<feature type="region of interest" description="Disordered" evidence="6">
    <location>
        <begin position="291"/>
        <end position="311"/>
    </location>
</feature>
<feature type="transmembrane region" description="Helical" evidence="7">
    <location>
        <begin position="28"/>
        <end position="48"/>
    </location>
</feature>
<feature type="transmembrane region" description="Helical" evidence="7">
    <location>
        <begin position="254"/>
        <end position="277"/>
    </location>
</feature>
<proteinExistence type="inferred from homology"/>
<dbReference type="EMBL" id="JBFCZG010000010">
    <property type="protein sequence ID" value="KAL3417920.1"/>
    <property type="molecule type" value="Genomic_DNA"/>
</dbReference>
<feature type="transmembrane region" description="Helical" evidence="7">
    <location>
        <begin position="133"/>
        <end position="153"/>
    </location>
</feature>
<feature type="compositionally biased region" description="Gly residues" evidence="6">
    <location>
        <begin position="294"/>
        <end position="305"/>
    </location>
</feature>
<keyword evidence="2 7" id="KW-0812">Transmembrane</keyword>
<feature type="transmembrane region" description="Helical" evidence="7">
    <location>
        <begin position="180"/>
        <end position="202"/>
    </location>
</feature>
<keyword evidence="3 7" id="KW-1133">Transmembrane helix</keyword>
<accession>A0ABR4P3N5</accession>
<name>A0ABR4P3N5_9HELO</name>
<gene>
    <name evidence="9" type="ORF">PVAG01_10930</name>
</gene>
<evidence type="ECO:0000256" key="6">
    <source>
        <dbReference type="SAM" id="MobiDB-lite"/>
    </source>
</evidence>
<feature type="domain" description="Rhodopsin" evidence="8">
    <location>
        <begin position="41"/>
        <end position="278"/>
    </location>
</feature>
<evidence type="ECO:0000256" key="2">
    <source>
        <dbReference type="ARBA" id="ARBA00022692"/>
    </source>
</evidence>